<organism evidence="1 2">
    <name type="scientific">Cesiribacter andamanensis AMV16</name>
    <dbReference type="NCBI Taxonomy" id="1279009"/>
    <lineage>
        <taxon>Bacteria</taxon>
        <taxon>Pseudomonadati</taxon>
        <taxon>Bacteroidota</taxon>
        <taxon>Cytophagia</taxon>
        <taxon>Cytophagales</taxon>
        <taxon>Cesiribacteraceae</taxon>
        <taxon>Cesiribacter</taxon>
    </lineage>
</organism>
<accession>M7N0Z3</accession>
<gene>
    <name evidence="1" type="ORF">ADICEAN_04000</name>
</gene>
<dbReference type="eggNOG" id="ENOG502ZFJ4">
    <property type="taxonomic scope" value="Bacteria"/>
</dbReference>
<dbReference type="Proteomes" id="UP000011910">
    <property type="component" value="Unassembled WGS sequence"/>
</dbReference>
<reference evidence="1 2" key="1">
    <citation type="journal article" date="2013" name="Genome Announc.">
        <title>Draft Genome Sequence of Cesiribacter andamanensis Strain AMV16T, Isolated from a Soil Sample from a Mud Volcano in the Andaman Islands, India.</title>
        <authorList>
            <person name="Shivaji S."/>
            <person name="Ara S."/>
            <person name="Begum Z."/>
            <person name="Srinivas T.N."/>
            <person name="Singh A."/>
            <person name="Kumar Pinnaka A."/>
        </authorList>
    </citation>
    <scope>NUCLEOTIDE SEQUENCE [LARGE SCALE GENOMIC DNA]</scope>
    <source>
        <strain evidence="1 2">AMV16</strain>
    </source>
</reference>
<dbReference type="SUPFAM" id="SSF49464">
    <property type="entry name" value="Carboxypeptidase regulatory domain-like"/>
    <property type="match status" value="1"/>
</dbReference>
<dbReference type="GO" id="GO:0030246">
    <property type="term" value="F:carbohydrate binding"/>
    <property type="evidence" value="ECO:0007669"/>
    <property type="project" value="InterPro"/>
</dbReference>
<dbReference type="Pfam" id="PF25788">
    <property type="entry name" value="Ig_Rha78A_N"/>
    <property type="match status" value="1"/>
</dbReference>
<comment type="caution">
    <text evidence="1">The sequence shown here is derived from an EMBL/GenBank/DDBJ whole genome shotgun (WGS) entry which is preliminary data.</text>
</comment>
<dbReference type="EMBL" id="AODQ01000173">
    <property type="protein sequence ID" value="EMR00876.1"/>
    <property type="molecule type" value="Genomic_DNA"/>
</dbReference>
<sequence>MLALLLVAAWGCKKDDEPAVGVVSGVITDAVSNAALANTRIIVFESNANVPVKSLTTGADGAYRTELLPGSYYLRLYRQGYEQVPPKGMSPMPFTVSVGSEVIKPYEMNQSEVLNGGTISGKVLEGGKGVAGVLVVADRENKGYSAVSDAEGNFFIYNLPAGSYGLKGWVAGYSSEEQSVAVISAAETAQNLQLTRGAAGSVTGTITFLATNAVEVDVTLTHPLTQEPVPGLLTSTTAAYTIANVPAGTYLARATYRNDDRVVDPDWIVKNGEPMVLVSSGAVTRNFSLTGAAKVVNPTNLATTTEPIEIGGTTPTFSWQAYPSASDYVVEVSDANGNVIWGGIDRSGVLPAKRMVIASSQTSIQYNADGKATRPLEPGKVYRWRVFVSKNDTSTTGWRLISVSEDQMGLFRIAN</sequence>
<dbReference type="InterPro" id="IPR013784">
    <property type="entry name" value="Carb-bd-like_fold"/>
</dbReference>
<dbReference type="Gene3D" id="2.60.40.10">
    <property type="entry name" value="Immunoglobulins"/>
    <property type="match status" value="1"/>
</dbReference>
<keyword evidence="2" id="KW-1185">Reference proteome</keyword>
<proteinExistence type="predicted"/>
<name>M7N0Z3_9BACT</name>
<dbReference type="Gene3D" id="2.60.40.1120">
    <property type="entry name" value="Carboxypeptidase-like, regulatory domain"/>
    <property type="match status" value="2"/>
</dbReference>
<dbReference type="SUPFAM" id="SSF49452">
    <property type="entry name" value="Starch-binding domain-like"/>
    <property type="match status" value="1"/>
</dbReference>
<dbReference type="AlphaFoldDB" id="M7N0Z3"/>
<dbReference type="InterPro" id="IPR008969">
    <property type="entry name" value="CarboxyPept-like_regulatory"/>
</dbReference>
<evidence type="ECO:0000313" key="2">
    <source>
        <dbReference type="Proteomes" id="UP000011910"/>
    </source>
</evidence>
<evidence type="ECO:0000313" key="1">
    <source>
        <dbReference type="EMBL" id="EMR00876.1"/>
    </source>
</evidence>
<protein>
    <recommendedName>
        <fullName evidence="3">Carboxypeptidase regulatory-like domain-containing protein</fullName>
    </recommendedName>
</protein>
<dbReference type="Pfam" id="PF13620">
    <property type="entry name" value="CarboxypepD_reg"/>
    <property type="match status" value="2"/>
</dbReference>
<evidence type="ECO:0008006" key="3">
    <source>
        <dbReference type="Google" id="ProtNLM"/>
    </source>
</evidence>
<dbReference type="InterPro" id="IPR013783">
    <property type="entry name" value="Ig-like_fold"/>
</dbReference>